<dbReference type="PROSITE" id="PS51885">
    <property type="entry name" value="NEPRILYSIN"/>
    <property type="match status" value="1"/>
</dbReference>
<dbReference type="InterPro" id="IPR042089">
    <property type="entry name" value="Peptidase_M13_dom_2"/>
</dbReference>
<keyword evidence="4" id="KW-0690">Ribosome biogenesis</keyword>
<dbReference type="SUPFAM" id="SSF75217">
    <property type="entry name" value="alpha/beta knot"/>
    <property type="match status" value="1"/>
</dbReference>
<feature type="non-terminal residue" evidence="26">
    <location>
        <position position="1"/>
    </location>
</feature>
<comment type="catalytic activity">
    <reaction evidence="17">
        <text>pseudouridine(1248) in human 18S rRNA + S-adenosyl-L-methionine = N(1)-methylpseudouridine(1248) in human 18S rRNA + S-adenosyl-L-homocysteine + H(+)</text>
        <dbReference type="Rhea" id="RHEA:46712"/>
        <dbReference type="Rhea" id="RHEA-COMP:11638"/>
        <dbReference type="Rhea" id="RHEA-COMP:11639"/>
        <dbReference type="ChEBI" id="CHEBI:15378"/>
        <dbReference type="ChEBI" id="CHEBI:57856"/>
        <dbReference type="ChEBI" id="CHEBI:59789"/>
        <dbReference type="ChEBI" id="CHEBI:65314"/>
        <dbReference type="ChEBI" id="CHEBI:74890"/>
    </reaction>
</comment>
<evidence type="ECO:0000256" key="5">
    <source>
        <dbReference type="ARBA" id="ARBA00022552"/>
    </source>
</evidence>
<comment type="subunit">
    <text evidence="18">Homodimer. Part of the small subunit (SSU) processome, composed of more than 70 proteins and the RNA chaperone small nucleolar RNA (snoRNA) U3.</text>
</comment>
<dbReference type="GO" id="GO:0070037">
    <property type="term" value="F:rRNA (pseudouridine) methyltransferase activity"/>
    <property type="evidence" value="ECO:0007669"/>
    <property type="project" value="InterPro"/>
</dbReference>
<dbReference type="Gene3D" id="3.40.390.10">
    <property type="entry name" value="Collagenase (Catalytic Domain)"/>
    <property type="match status" value="3"/>
</dbReference>
<feature type="domain" description="Peptidase M13 C-terminal" evidence="24">
    <location>
        <begin position="222"/>
        <end position="265"/>
    </location>
</feature>
<proteinExistence type="inferred from homology"/>
<dbReference type="GO" id="GO:0070475">
    <property type="term" value="P:rRNA base methylation"/>
    <property type="evidence" value="ECO:0007669"/>
    <property type="project" value="InterPro"/>
</dbReference>
<evidence type="ECO:0000256" key="2">
    <source>
        <dbReference type="ARBA" id="ARBA00004604"/>
    </source>
</evidence>
<keyword evidence="10" id="KW-0479">Metal-binding</keyword>
<dbReference type="GO" id="GO:0004222">
    <property type="term" value="F:metalloendopeptidase activity"/>
    <property type="evidence" value="ECO:0007669"/>
    <property type="project" value="InterPro"/>
</dbReference>
<evidence type="ECO:0000256" key="8">
    <source>
        <dbReference type="ARBA" id="ARBA00022679"/>
    </source>
</evidence>
<dbReference type="InterPro" id="IPR008753">
    <property type="entry name" value="Peptidase_M13_N"/>
</dbReference>
<evidence type="ECO:0000256" key="13">
    <source>
        <dbReference type="ARBA" id="ARBA00022833"/>
    </source>
</evidence>
<dbReference type="FunFam" id="3.40.1280.10:FF:000003">
    <property type="entry name" value="Ribosomal RNA small subunit methyltransferase"/>
    <property type="match status" value="1"/>
</dbReference>
<comment type="cofactor">
    <cofactor evidence="1">
        <name>Zn(2+)</name>
        <dbReference type="ChEBI" id="CHEBI:29105"/>
    </cofactor>
</comment>
<dbReference type="SUPFAM" id="SSF55486">
    <property type="entry name" value="Metalloproteases ('zincins'), catalytic domain"/>
    <property type="match status" value="1"/>
</dbReference>
<dbReference type="Pfam" id="PF03587">
    <property type="entry name" value="EMG1"/>
    <property type="match status" value="1"/>
</dbReference>
<gene>
    <name evidence="26" type="primary">Emg1</name>
    <name evidence="26" type="ORF">GTO96_0022943</name>
</gene>
<dbReference type="Gene3D" id="3.40.1280.10">
    <property type="match status" value="1"/>
</dbReference>
<evidence type="ECO:0000256" key="1">
    <source>
        <dbReference type="ARBA" id="ARBA00001947"/>
    </source>
</evidence>
<evidence type="ECO:0000256" key="6">
    <source>
        <dbReference type="ARBA" id="ARBA00022603"/>
    </source>
</evidence>
<keyword evidence="9" id="KW-0949">S-adenosyl-L-methionine</keyword>
<evidence type="ECO:0000256" key="16">
    <source>
        <dbReference type="ARBA" id="ARBA00023242"/>
    </source>
</evidence>
<evidence type="ECO:0000256" key="3">
    <source>
        <dbReference type="ARBA" id="ARBA00008115"/>
    </source>
</evidence>
<dbReference type="InterPro" id="IPR005304">
    <property type="entry name" value="Rbsml_bgen_MeTrfase_EMG1/NEP1"/>
</dbReference>
<sequence>MGSLTITLLKMNRHSTASGFSLPAWIFSTINSTKDPCEDILGFSCGQQLNITTMKLHNKNLNPGQQQILEILRSSLENSSTNLSSAEEKAKKFYYVCSNLSQIIAAGRLAFRETIKKIGLTNSTNIIAVLQKIMKDYNTYPFFKLNLVSDPQNTSSYAIQSNAPGINWLECLQATFESINMKPSDHIYVHDLPYLTSMSKYISEYQKISSLGSPLSTVPYQSHEKKIIYFPAGMFQEPLFGEDYPRAVYYGGVGTVIAQELIIMLADFEYQEYKDIEKKDKQEIGYTGTHFKIQAYESRLNTDWCESSLANLESLTKRQMFFVTYAQIICEASGKASAIEAEFRVKVGPATGVKYQIPDVPKVCRISYEIMPVWKRHTVGKTFELLNCDKHKNIILKSGRDLGSVRPDITHQSLLMLMDSPLNRAGLLQVYIHTQQNILIEINPQTRIPRTFDLQLLHKLSVRASDGPDKLLKVIKNPILDHLPVGSMKIGTSFSSQSSPVNPRDLVPESEPCVIVIGAFAHGSINVDYTEKMVSISNYPLSAALTCAKVCTAFEEVWGVV</sequence>
<evidence type="ECO:0000259" key="25">
    <source>
        <dbReference type="Pfam" id="PF05649"/>
    </source>
</evidence>
<dbReference type="GO" id="GO:0006508">
    <property type="term" value="P:proteolysis"/>
    <property type="evidence" value="ECO:0007669"/>
    <property type="project" value="UniProtKB-KW"/>
</dbReference>
<evidence type="ECO:0000256" key="23">
    <source>
        <dbReference type="ARBA" id="ARBA00079971"/>
    </source>
</evidence>
<dbReference type="AlphaFoldDB" id="A0A8X7XKA0"/>
<evidence type="ECO:0000256" key="17">
    <source>
        <dbReference type="ARBA" id="ARBA00051029"/>
    </source>
</evidence>
<dbReference type="GO" id="GO:0046872">
    <property type="term" value="F:metal ion binding"/>
    <property type="evidence" value="ECO:0007669"/>
    <property type="project" value="UniProtKB-KW"/>
</dbReference>
<evidence type="ECO:0000256" key="20">
    <source>
        <dbReference type="ARBA" id="ARBA00077532"/>
    </source>
</evidence>
<evidence type="ECO:0000256" key="21">
    <source>
        <dbReference type="ARBA" id="ARBA00078441"/>
    </source>
</evidence>
<dbReference type="InterPro" id="IPR000718">
    <property type="entry name" value="Peptidase_M13"/>
</dbReference>
<name>A0A8X7XKA0_POLSE</name>
<evidence type="ECO:0000256" key="9">
    <source>
        <dbReference type="ARBA" id="ARBA00022691"/>
    </source>
</evidence>
<keyword evidence="12" id="KW-0378">Hydrolase</keyword>
<dbReference type="Proteomes" id="UP000886611">
    <property type="component" value="Unassembled WGS sequence"/>
</dbReference>
<keyword evidence="15" id="KW-0482">Metalloprotease</keyword>
<keyword evidence="8" id="KW-0808">Transferase</keyword>
<dbReference type="GO" id="GO:0032040">
    <property type="term" value="C:small-subunit processome"/>
    <property type="evidence" value="ECO:0007669"/>
    <property type="project" value="TreeGrafter"/>
</dbReference>
<dbReference type="Pfam" id="PF05649">
    <property type="entry name" value="Peptidase_M13_N"/>
    <property type="match status" value="1"/>
</dbReference>
<evidence type="ECO:0000256" key="18">
    <source>
        <dbReference type="ARBA" id="ARBA00063756"/>
    </source>
</evidence>
<feature type="non-terminal residue" evidence="26">
    <location>
        <position position="561"/>
    </location>
</feature>
<evidence type="ECO:0000256" key="22">
    <source>
        <dbReference type="ARBA" id="ARBA00079565"/>
    </source>
</evidence>
<organism evidence="26 27">
    <name type="scientific">Polypterus senegalus</name>
    <name type="common">Senegal bichir</name>
    <dbReference type="NCBI Taxonomy" id="55291"/>
    <lineage>
        <taxon>Eukaryota</taxon>
        <taxon>Metazoa</taxon>
        <taxon>Chordata</taxon>
        <taxon>Craniata</taxon>
        <taxon>Vertebrata</taxon>
        <taxon>Euteleostomi</taxon>
        <taxon>Actinopterygii</taxon>
        <taxon>Polypteriformes</taxon>
        <taxon>Polypteridae</taxon>
        <taxon>Polypterus</taxon>
    </lineage>
</organism>
<evidence type="ECO:0000256" key="7">
    <source>
        <dbReference type="ARBA" id="ARBA00022670"/>
    </source>
</evidence>
<comment type="similarity">
    <text evidence="3">Belongs to the class IV-like SAM-binding methyltransferase superfamily. RNA methyltransferase NEP1 family.</text>
</comment>
<keyword evidence="16" id="KW-0539">Nucleus</keyword>
<reference evidence="26 27" key="1">
    <citation type="journal article" date="2021" name="Cell">
        <title>Tracing the genetic footprints of vertebrate landing in non-teleost ray-finned fishes.</title>
        <authorList>
            <person name="Bi X."/>
            <person name="Wang K."/>
            <person name="Yang L."/>
            <person name="Pan H."/>
            <person name="Jiang H."/>
            <person name="Wei Q."/>
            <person name="Fang M."/>
            <person name="Yu H."/>
            <person name="Zhu C."/>
            <person name="Cai Y."/>
            <person name="He Y."/>
            <person name="Gan X."/>
            <person name="Zeng H."/>
            <person name="Yu D."/>
            <person name="Zhu Y."/>
            <person name="Jiang H."/>
            <person name="Qiu Q."/>
            <person name="Yang H."/>
            <person name="Zhang Y.E."/>
            <person name="Wang W."/>
            <person name="Zhu M."/>
            <person name="He S."/>
            <person name="Zhang G."/>
        </authorList>
    </citation>
    <scope>NUCLEOTIDE SEQUENCE [LARGE SCALE GENOMIC DNA]</scope>
    <source>
        <strain evidence="26">Bchr_013</strain>
    </source>
</reference>
<evidence type="ECO:0000313" key="27">
    <source>
        <dbReference type="Proteomes" id="UP000886611"/>
    </source>
</evidence>
<keyword evidence="5" id="KW-0698">rRNA processing</keyword>
<dbReference type="PANTHER" id="PTHR12636:SF5">
    <property type="entry name" value="RIBOSOMAL RNA SMALL SUBUNIT METHYLTRANSFERASE NEP1"/>
    <property type="match status" value="1"/>
</dbReference>
<keyword evidence="11" id="KW-0699">rRNA-binding</keyword>
<keyword evidence="13" id="KW-0862">Zinc</keyword>
<keyword evidence="6 26" id="KW-0489">Methyltransferase</keyword>
<dbReference type="InterPro" id="IPR018497">
    <property type="entry name" value="Peptidase_M13_C"/>
</dbReference>
<evidence type="ECO:0000313" key="26">
    <source>
        <dbReference type="EMBL" id="KAG2469612.1"/>
    </source>
</evidence>
<keyword evidence="14" id="KW-0694">RNA-binding</keyword>
<evidence type="ECO:0000256" key="11">
    <source>
        <dbReference type="ARBA" id="ARBA00022730"/>
    </source>
</evidence>
<evidence type="ECO:0000256" key="19">
    <source>
        <dbReference type="ARBA" id="ARBA00075957"/>
    </source>
</evidence>
<comment type="caution">
    <text evidence="26">The sequence shown here is derived from an EMBL/GenBank/DDBJ whole genome shotgun (WGS) entry which is preliminary data.</text>
</comment>
<evidence type="ECO:0000256" key="15">
    <source>
        <dbReference type="ARBA" id="ARBA00023049"/>
    </source>
</evidence>
<dbReference type="Gene3D" id="1.10.1380.10">
    <property type="entry name" value="Neutral endopeptidase , domain2"/>
    <property type="match status" value="2"/>
</dbReference>
<evidence type="ECO:0000256" key="14">
    <source>
        <dbReference type="ARBA" id="ARBA00022884"/>
    </source>
</evidence>
<dbReference type="EMBL" id="JAATIS010000147">
    <property type="protein sequence ID" value="KAG2469612.1"/>
    <property type="molecule type" value="Genomic_DNA"/>
</dbReference>
<dbReference type="CDD" id="cd18088">
    <property type="entry name" value="Nep1-like"/>
    <property type="match status" value="1"/>
</dbReference>
<protein>
    <recommendedName>
        <fullName evidence="21">18S rRNA (pseudouridine(1248)-N1)-methyltransferase</fullName>
    </recommendedName>
    <alternativeName>
        <fullName evidence="23">18S rRNA Psi1248 methyltransferase</fullName>
    </alternativeName>
    <alternativeName>
        <fullName evidence="19">Nucleolar protein EMG1 homolog</fullName>
    </alternativeName>
    <alternativeName>
        <fullName evidence="22">Protein C2f</fullName>
    </alternativeName>
    <alternativeName>
        <fullName evidence="20">Ribosome biogenesis protein NEP1</fullName>
    </alternativeName>
</protein>
<keyword evidence="27" id="KW-1185">Reference proteome</keyword>
<dbReference type="Pfam" id="PF01431">
    <property type="entry name" value="Peptidase_M13"/>
    <property type="match status" value="1"/>
</dbReference>
<dbReference type="GO" id="GO:0019843">
    <property type="term" value="F:rRNA binding"/>
    <property type="evidence" value="ECO:0007669"/>
    <property type="project" value="UniProtKB-KW"/>
</dbReference>
<feature type="domain" description="Peptidase M13 N-terminal" evidence="25">
    <location>
        <begin position="36"/>
        <end position="165"/>
    </location>
</feature>
<keyword evidence="7" id="KW-0645">Protease</keyword>
<dbReference type="PANTHER" id="PTHR12636">
    <property type="entry name" value="NEP1/MRA1"/>
    <property type="match status" value="1"/>
</dbReference>
<dbReference type="InterPro" id="IPR024079">
    <property type="entry name" value="MetalloPept_cat_dom_sf"/>
</dbReference>
<dbReference type="InterPro" id="IPR029028">
    <property type="entry name" value="Alpha/beta_knot_MTases"/>
</dbReference>
<evidence type="ECO:0000256" key="4">
    <source>
        <dbReference type="ARBA" id="ARBA00022517"/>
    </source>
</evidence>
<comment type="subcellular location">
    <subcellularLocation>
        <location evidence="2">Nucleus</location>
        <location evidence="2">Nucleolus</location>
    </subcellularLocation>
</comment>
<evidence type="ECO:0000256" key="12">
    <source>
        <dbReference type="ARBA" id="ARBA00022801"/>
    </source>
</evidence>
<dbReference type="InterPro" id="IPR029026">
    <property type="entry name" value="tRNA_m1G_MTases_N"/>
</dbReference>
<accession>A0A8X7XKA0</accession>
<evidence type="ECO:0000256" key="10">
    <source>
        <dbReference type="ARBA" id="ARBA00022723"/>
    </source>
</evidence>
<evidence type="ECO:0000259" key="24">
    <source>
        <dbReference type="Pfam" id="PF01431"/>
    </source>
</evidence>